<sequence>MATIDKVVWHTRIQGNPETRKQILTRFWIIVNFIQMNGLTKRILARSIAEIDDEFSINSDDLTDIGLELMKKAYDKWLTKVDAGMPPADIAILQRTLEKLNK</sequence>
<proteinExistence type="predicted"/>
<protein>
    <submittedName>
        <fullName evidence="1">Uncharacterized protein</fullName>
    </submittedName>
</protein>
<reference evidence="2" key="1">
    <citation type="journal article" date="2019" name="Int. J. Syst. Evol. Microbiol.">
        <title>The Global Catalogue of Microorganisms (GCM) 10K type strain sequencing project: providing services to taxonomists for standard genome sequencing and annotation.</title>
        <authorList>
            <consortium name="The Broad Institute Genomics Platform"/>
            <consortium name="The Broad Institute Genome Sequencing Center for Infectious Disease"/>
            <person name="Wu L."/>
            <person name="Ma J."/>
        </authorList>
    </citation>
    <scope>NUCLEOTIDE SEQUENCE [LARGE SCALE GENOMIC DNA]</scope>
    <source>
        <strain evidence="2">VKM B-3159</strain>
    </source>
</reference>
<evidence type="ECO:0000313" key="1">
    <source>
        <dbReference type="EMBL" id="MDP8568590.1"/>
    </source>
</evidence>
<dbReference type="Proteomes" id="UP001225906">
    <property type="component" value="Unassembled WGS sequence"/>
</dbReference>
<name>A0ABT9JVH0_9PROT</name>
<organism evidence="1 2">
    <name type="scientific">Methylophilus aquaticus</name>
    <dbReference type="NCBI Taxonomy" id="1971610"/>
    <lineage>
        <taxon>Bacteria</taxon>
        <taxon>Pseudomonadati</taxon>
        <taxon>Pseudomonadota</taxon>
        <taxon>Betaproteobacteria</taxon>
        <taxon>Nitrosomonadales</taxon>
        <taxon>Methylophilaceae</taxon>
        <taxon>Methylophilus</taxon>
    </lineage>
</organism>
<dbReference type="RefSeq" id="WP_306390328.1">
    <property type="nucleotide sequence ID" value="NZ_JAVCAP010000027.1"/>
</dbReference>
<accession>A0ABT9JVH0</accession>
<evidence type="ECO:0000313" key="2">
    <source>
        <dbReference type="Proteomes" id="UP001225906"/>
    </source>
</evidence>
<keyword evidence="2" id="KW-1185">Reference proteome</keyword>
<comment type="caution">
    <text evidence="1">The sequence shown here is derived from an EMBL/GenBank/DDBJ whole genome shotgun (WGS) entry which is preliminary data.</text>
</comment>
<gene>
    <name evidence="1" type="ORF">Q9291_12090</name>
</gene>
<dbReference type="EMBL" id="JAVCAP010000027">
    <property type="protein sequence ID" value="MDP8568590.1"/>
    <property type="molecule type" value="Genomic_DNA"/>
</dbReference>